<name>A0A0A8Y322_ARUDO</name>
<reference evidence="1" key="1">
    <citation type="submission" date="2014-09" db="EMBL/GenBank/DDBJ databases">
        <authorList>
            <person name="Magalhaes I.L.F."/>
            <person name="Oliveira U."/>
            <person name="Santos F.R."/>
            <person name="Vidigal T.H.D.A."/>
            <person name="Brescovit A.D."/>
            <person name="Santos A.J."/>
        </authorList>
    </citation>
    <scope>NUCLEOTIDE SEQUENCE</scope>
    <source>
        <tissue evidence="1">Shoot tissue taken approximately 20 cm above the soil surface</tissue>
    </source>
</reference>
<sequence>MLGQPEIPNIYLISAMKVTKCHCAINPELRYSFQYFSMQNCKHQGSNLTVMKRNGHWEYEKRL</sequence>
<dbReference type="AlphaFoldDB" id="A0A0A8Y322"/>
<proteinExistence type="predicted"/>
<dbReference type="EMBL" id="GBRH01277244">
    <property type="protein sequence ID" value="JAD20651.1"/>
    <property type="molecule type" value="Transcribed_RNA"/>
</dbReference>
<protein>
    <submittedName>
        <fullName evidence="1">Uncharacterized protein</fullName>
    </submittedName>
</protein>
<accession>A0A0A8Y322</accession>
<evidence type="ECO:0000313" key="1">
    <source>
        <dbReference type="EMBL" id="JAD20651.1"/>
    </source>
</evidence>
<organism evidence="1">
    <name type="scientific">Arundo donax</name>
    <name type="common">Giant reed</name>
    <name type="synonym">Donax arundinaceus</name>
    <dbReference type="NCBI Taxonomy" id="35708"/>
    <lineage>
        <taxon>Eukaryota</taxon>
        <taxon>Viridiplantae</taxon>
        <taxon>Streptophyta</taxon>
        <taxon>Embryophyta</taxon>
        <taxon>Tracheophyta</taxon>
        <taxon>Spermatophyta</taxon>
        <taxon>Magnoliopsida</taxon>
        <taxon>Liliopsida</taxon>
        <taxon>Poales</taxon>
        <taxon>Poaceae</taxon>
        <taxon>PACMAD clade</taxon>
        <taxon>Arundinoideae</taxon>
        <taxon>Arundineae</taxon>
        <taxon>Arundo</taxon>
    </lineage>
</organism>
<reference evidence="1" key="2">
    <citation type="journal article" date="2015" name="Data Brief">
        <title>Shoot transcriptome of the giant reed, Arundo donax.</title>
        <authorList>
            <person name="Barrero R.A."/>
            <person name="Guerrero F.D."/>
            <person name="Moolhuijzen P."/>
            <person name="Goolsby J.A."/>
            <person name="Tidwell J."/>
            <person name="Bellgard S.E."/>
            <person name="Bellgard M.I."/>
        </authorList>
    </citation>
    <scope>NUCLEOTIDE SEQUENCE</scope>
    <source>
        <tissue evidence="1">Shoot tissue taken approximately 20 cm above the soil surface</tissue>
    </source>
</reference>